<dbReference type="AlphaFoldDB" id="A0A841QHE3"/>
<name>A0A841QHE3_9PROT</name>
<reference evidence="2 3" key="1">
    <citation type="submission" date="2020-08" db="EMBL/GenBank/DDBJ databases">
        <title>Genomic Encyclopedia of Type Strains, Phase IV (KMG-IV): sequencing the most valuable type-strain genomes for metagenomic binning, comparative biology and taxonomic classification.</title>
        <authorList>
            <person name="Goeker M."/>
        </authorList>
    </citation>
    <scope>NUCLEOTIDE SEQUENCE [LARGE SCALE GENOMIC DNA]</scope>
    <source>
        <strain evidence="2 3">DSM 4491</strain>
    </source>
</reference>
<dbReference type="RefSeq" id="WP_166114933.1">
    <property type="nucleotide sequence ID" value="NZ_BAABDB010000036.1"/>
</dbReference>
<comment type="caution">
    <text evidence="2">The sequence shown here is derived from an EMBL/GenBank/DDBJ whole genome shotgun (WGS) entry which is preliminary data.</text>
</comment>
<evidence type="ECO:0000313" key="3">
    <source>
        <dbReference type="Proteomes" id="UP000578000"/>
    </source>
</evidence>
<evidence type="ECO:0000259" key="1">
    <source>
        <dbReference type="Pfam" id="PF10124"/>
    </source>
</evidence>
<accession>A0A841QHE3</accession>
<gene>
    <name evidence="2" type="ORF">HNR55_002053</name>
</gene>
<proteinExistence type="predicted"/>
<dbReference type="InterPro" id="IPR018774">
    <property type="entry name" value="Phage_Mu_GpT"/>
</dbReference>
<dbReference type="Pfam" id="PF10124">
    <property type="entry name" value="Mu-like_gpT"/>
    <property type="match status" value="1"/>
</dbReference>
<dbReference type="Proteomes" id="UP000578000">
    <property type="component" value="Unassembled WGS sequence"/>
</dbReference>
<protein>
    <submittedName>
        <fullName evidence="2">Phage major head subunit gpT-like protein</fullName>
    </submittedName>
</protein>
<dbReference type="EMBL" id="JACHIE010000008">
    <property type="protein sequence ID" value="MBB6457457.1"/>
    <property type="molecule type" value="Genomic_DNA"/>
</dbReference>
<organism evidence="2 3">
    <name type="scientific">Acetobacter lovaniensis</name>
    <dbReference type="NCBI Taxonomy" id="104100"/>
    <lineage>
        <taxon>Bacteria</taxon>
        <taxon>Pseudomonadati</taxon>
        <taxon>Pseudomonadota</taxon>
        <taxon>Alphaproteobacteria</taxon>
        <taxon>Acetobacterales</taxon>
        <taxon>Acetobacteraceae</taxon>
        <taxon>Acetobacter</taxon>
    </lineage>
</organism>
<feature type="domain" description="Bacteriophage Mu GpT" evidence="1">
    <location>
        <begin position="9"/>
        <end position="309"/>
    </location>
</feature>
<keyword evidence="3" id="KW-1185">Reference proteome</keyword>
<sequence>MEITAGNINALSTRINLAFNRPLGVVQPTWQKFALEMPSTSAANFFPRMSELPGIREWLGPRQIHQLSTADRMVLVNRTFEESFSVKREDLEDDTYGYIFPWVEALGQDAATFPDKLVYETLSKGRASKCMDGQNFFDTDHEATNSTGKTVSYANMSTIAAGEAAQPWWYLFDTSKPLKAMIFQNRRPFTITPRTQLNSENVFMHREFQWGTDGRCTAGYGMYQFAFCSNRPLTGAVFQDAIARMASQCRRDGTPYGVQPTVMVVPRNLEGAARTLLKSTLVMSLADDGKTYGPASNVWADYCDLLVSDRLPQAVGA</sequence>
<evidence type="ECO:0000313" key="2">
    <source>
        <dbReference type="EMBL" id="MBB6457457.1"/>
    </source>
</evidence>